<feature type="coiled-coil region" evidence="1">
    <location>
        <begin position="127"/>
        <end position="170"/>
    </location>
</feature>
<dbReference type="Pfam" id="PF08864">
    <property type="entry name" value="UPF0302"/>
    <property type="match status" value="1"/>
</dbReference>
<name>A0ABV5WCE2_9BACI</name>
<dbReference type="Gene3D" id="3.40.1530.30">
    <property type="entry name" value="Uncharacterised family UPF0302, N-terminal domain"/>
    <property type="match status" value="1"/>
</dbReference>
<feature type="domain" description="IDEAL" evidence="2">
    <location>
        <begin position="140"/>
        <end position="176"/>
    </location>
</feature>
<dbReference type="PIRSF" id="PIRSF007165">
    <property type="entry name" value="UCP007165"/>
    <property type="match status" value="1"/>
</dbReference>
<evidence type="ECO:0000259" key="2">
    <source>
        <dbReference type="SMART" id="SM00914"/>
    </source>
</evidence>
<dbReference type="EMBL" id="JBHMAF010000020">
    <property type="protein sequence ID" value="MFB9758062.1"/>
    <property type="molecule type" value="Genomic_DNA"/>
</dbReference>
<dbReference type="Proteomes" id="UP001589609">
    <property type="component" value="Unassembled WGS sequence"/>
</dbReference>
<accession>A0ABV5WCE2</accession>
<dbReference type="Pfam" id="PF08858">
    <property type="entry name" value="IDEAL"/>
    <property type="match status" value="1"/>
</dbReference>
<organism evidence="3 4">
    <name type="scientific">Ectobacillus funiculus</name>
    <dbReference type="NCBI Taxonomy" id="137993"/>
    <lineage>
        <taxon>Bacteria</taxon>
        <taxon>Bacillati</taxon>
        <taxon>Bacillota</taxon>
        <taxon>Bacilli</taxon>
        <taxon>Bacillales</taxon>
        <taxon>Bacillaceae</taxon>
        <taxon>Ectobacillus</taxon>
    </lineage>
</organism>
<dbReference type="InterPro" id="IPR011188">
    <property type="entry name" value="UPF0302"/>
</dbReference>
<proteinExistence type="predicted"/>
<evidence type="ECO:0000313" key="3">
    <source>
        <dbReference type="EMBL" id="MFB9758062.1"/>
    </source>
</evidence>
<dbReference type="InterPro" id="IPR027393">
    <property type="entry name" value="Virus_scaffolding_prot_C"/>
</dbReference>
<keyword evidence="4" id="KW-1185">Reference proteome</keyword>
<dbReference type="Gene3D" id="4.10.810.10">
    <property type="entry name" value="Virus Scaffolding Protein, Chain A"/>
    <property type="match status" value="1"/>
</dbReference>
<dbReference type="RefSeq" id="WP_129726457.1">
    <property type="nucleotide sequence ID" value="NZ_JBHMAF010000020.1"/>
</dbReference>
<sequence>MRKWISITEKRNFLKWFLDNHRLKSTDARKILEFIIHRPHLLENLSFVDKIKPREKTIVVSSMQSDESGFAFYDRYRKTEDVSQALHDLTLNPSEKVNLILNFYGKLLNHRYLQMLDSPEADSIHLYEQSERHARAAEALIEKISHEQEIERVKRQIDEALDKNDRLLFEQLVSRLQELDKKRTG</sequence>
<dbReference type="SMART" id="SM00914">
    <property type="entry name" value="IDEAL"/>
    <property type="match status" value="1"/>
</dbReference>
<comment type="caution">
    <text evidence="3">The sequence shown here is derived from an EMBL/GenBank/DDBJ whole genome shotgun (WGS) entry which is preliminary data.</text>
</comment>
<dbReference type="InterPro" id="IPR038091">
    <property type="entry name" value="UPF0302_N_sf"/>
</dbReference>
<reference evidence="3 4" key="1">
    <citation type="submission" date="2024-09" db="EMBL/GenBank/DDBJ databases">
        <authorList>
            <person name="Sun Q."/>
            <person name="Mori K."/>
        </authorList>
    </citation>
    <scope>NUCLEOTIDE SEQUENCE [LARGE SCALE GENOMIC DNA]</scope>
    <source>
        <strain evidence="3 4">JCM 11201</strain>
    </source>
</reference>
<dbReference type="InterPro" id="IPR014963">
    <property type="entry name" value="UPF0302_N"/>
</dbReference>
<keyword evidence="1" id="KW-0175">Coiled coil</keyword>
<gene>
    <name evidence="3" type="ORF">ACFFMS_05855</name>
</gene>
<dbReference type="InterPro" id="IPR014957">
    <property type="entry name" value="IDEAL_dom"/>
</dbReference>
<protein>
    <submittedName>
        <fullName evidence="3">YpiB family protein</fullName>
    </submittedName>
</protein>
<evidence type="ECO:0000256" key="1">
    <source>
        <dbReference type="SAM" id="Coils"/>
    </source>
</evidence>
<evidence type="ECO:0000313" key="4">
    <source>
        <dbReference type="Proteomes" id="UP001589609"/>
    </source>
</evidence>